<evidence type="ECO:0008006" key="4">
    <source>
        <dbReference type="Google" id="ProtNLM"/>
    </source>
</evidence>
<dbReference type="RefSeq" id="WP_241040259.1">
    <property type="nucleotide sequence ID" value="NZ_BAAAJF010000015.1"/>
</dbReference>
<sequence length="200" mass="20325">MWGTRCGLALVLVAGMALAGCSTTVAGVAAPARASGSSSAAPASASSGKPFNDAKGRFTLIPPAKWVIDDSGEQGTAALFLEPRSAATEARGFSANINVLVVPSPMDLSTAVTGARQELTSLDGYASTTDESLVLRDGTPAHLLGGTFVDPGSGLELRNEQLFAVHDGSAIVATGTSLADSWETYEPVLDTALRSLTVDA</sequence>
<reference evidence="2 3" key="1">
    <citation type="submission" date="2022-03" db="EMBL/GenBank/DDBJ databases">
        <title>Pseudonocardia alaer sp. nov., a novel actinomycete isolated from reed forest soil.</title>
        <authorList>
            <person name="Wang L."/>
        </authorList>
    </citation>
    <scope>NUCLEOTIDE SEQUENCE [LARGE SCALE GENOMIC DNA]</scope>
    <source>
        <strain evidence="2 3">Y-16303</strain>
    </source>
</reference>
<protein>
    <recommendedName>
        <fullName evidence="4">Lipoprotein LpqN</fullName>
    </recommendedName>
</protein>
<dbReference type="EMBL" id="JAKXMK010000027">
    <property type="protein sequence ID" value="MCH6169619.1"/>
    <property type="molecule type" value="Genomic_DNA"/>
</dbReference>
<dbReference type="Proteomes" id="UP001299970">
    <property type="component" value="Unassembled WGS sequence"/>
</dbReference>
<keyword evidence="1" id="KW-0732">Signal</keyword>
<feature type="signal peptide" evidence="1">
    <location>
        <begin position="1"/>
        <end position="19"/>
    </location>
</feature>
<organism evidence="2 3">
    <name type="scientific">Pseudonocardia alaniniphila</name>
    <dbReference type="NCBI Taxonomy" id="75291"/>
    <lineage>
        <taxon>Bacteria</taxon>
        <taxon>Bacillati</taxon>
        <taxon>Actinomycetota</taxon>
        <taxon>Actinomycetes</taxon>
        <taxon>Pseudonocardiales</taxon>
        <taxon>Pseudonocardiaceae</taxon>
        <taxon>Pseudonocardia</taxon>
    </lineage>
</organism>
<dbReference type="Gene3D" id="3.40.1000.10">
    <property type="entry name" value="Mog1/PsbP, alpha/beta/alpha sandwich"/>
    <property type="match status" value="1"/>
</dbReference>
<evidence type="ECO:0000256" key="1">
    <source>
        <dbReference type="SAM" id="SignalP"/>
    </source>
</evidence>
<feature type="chain" id="PRO_5047017641" description="Lipoprotein LpqN" evidence="1">
    <location>
        <begin position="20"/>
        <end position="200"/>
    </location>
</feature>
<dbReference type="PROSITE" id="PS51257">
    <property type="entry name" value="PROKAR_LIPOPROTEIN"/>
    <property type="match status" value="1"/>
</dbReference>
<proteinExistence type="predicted"/>
<name>A0ABS9TM46_9PSEU</name>
<evidence type="ECO:0000313" key="2">
    <source>
        <dbReference type="EMBL" id="MCH6169619.1"/>
    </source>
</evidence>
<accession>A0ABS9TM46</accession>
<comment type="caution">
    <text evidence="2">The sequence shown here is derived from an EMBL/GenBank/DDBJ whole genome shotgun (WGS) entry which is preliminary data.</text>
</comment>
<keyword evidence="3" id="KW-1185">Reference proteome</keyword>
<gene>
    <name evidence="2" type="ORF">MMF94_28290</name>
</gene>
<evidence type="ECO:0000313" key="3">
    <source>
        <dbReference type="Proteomes" id="UP001299970"/>
    </source>
</evidence>